<evidence type="ECO:0000313" key="4">
    <source>
        <dbReference type="EMBL" id="KAL0439521.1"/>
    </source>
</evidence>
<feature type="compositionally biased region" description="Basic and acidic residues" evidence="1">
    <location>
        <begin position="334"/>
        <end position="352"/>
    </location>
</feature>
<feature type="chain" id="PRO_5043430622" evidence="2">
    <location>
        <begin position="20"/>
        <end position="352"/>
    </location>
</feature>
<keyword evidence="2" id="KW-0732">Signal</keyword>
<proteinExistence type="predicted"/>
<dbReference type="EMBL" id="JACGWN010000008">
    <property type="protein sequence ID" value="KAL0439521.1"/>
    <property type="molecule type" value="Genomic_DNA"/>
</dbReference>
<comment type="caution">
    <text evidence="4">The sequence shown here is derived from an EMBL/GenBank/DDBJ whole genome shotgun (WGS) entry which is preliminary data.</text>
</comment>
<protein>
    <submittedName>
        <fullName evidence="4">Retrovirus-related Pol polyprotein from transposon RE2</fullName>
    </submittedName>
</protein>
<dbReference type="AlphaFoldDB" id="A0AAW2WE31"/>
<reference evidence="4" key="1">
    <citation type="submission" date="2020-06" db="EMBL/GenBank/DDBJ databases">
        <authorList>
            <person name="Li T."/>
            <person name="Hu X."/>
            <person name="Zhang T."/>
            <person name="Song X."/>
            <person name="Zhang H."/>
            <person name="Dai N."/>
            <person name="Sheng W."/>
            <person name="Hou X."/>
            <person name="Wei L."/>
        </authorList>
    </citation>
    <scope>NUCLEOTIDE SEQUENCE</scope>
    <source>
        <strain evidence="4">KEN1</strain>
        <tissue evidence="4">Leaf</tissue>
    </source>
</reference>
<evidence type="ECO:0000256" key="1">
    <source>
        <dbReference type="SAM" id="MobiDB-lite"/>
    </source>
</evidence>
<feature type="region of interest" description="Disordered" evidence="1">
    <location>
        <begin position="318"/>
        <end position="352"/>
    </location>
</feature>
<accession>A0AAW2WE31</accession>
<gene>
    <name evidence="4" type="ORF">Slati_2435100</name>
</gene>
<dbReference type="Pfam" id="PF07727">
    <property type="entry name" value="RVT_2"/>
    <property type="match status" value="1"/>
</dbReference>
<feature type="region of interest" description="Disordered" evidence="1">
    <location>
        <begin position="51"/>
        <end position="74"/>
    </location>
</feature>
<reference evidence="4" key="2">
    <citation type="journal article" date="2024" name="Plant">
        <title>Genomic evolution and insights into agronomic trait innovations of Sesamum species.</title>
        <authorList>
            <person name="Miao H."/>
            <person name="Wang L."/>
            <person name="Qu L."/>
            <person name="Liu H."/>
            <person name="Sun Y."/>
            <person name="Le M."/>
            <person name="Wang Q."/>
            <person name="Wei S."/>
            <person name="Zheng Y."/>
            <person name="Lin W."/>
            <person name="Duan Y."/>
            <person name="Cao H."/>
            <person name="Xiong S."/>
            <person name="Wang X."/>
            <person name="Wei L."/>
            <person name="Li C."/>
            <person name="Ma Q."/>
            <person name="Ju M."/>
            <person name="Zhao R."/>
            <person name="Li G."/>
            <person name="Mu C."/>
            <person name="Tian Q."/>
            <person name="Mei H."/>
            <person name="Zhang T."/>
            <person name="Gao T."/>
            <person name="Zhang H."/>
        </authorList>
    </citation>
    <scope>NUCLEOTIDE SEQUENCE</scope>
    <source>
        <strain evidence="4">KEN1</strain>
    </source>
</reference>
<name>A0AAW2WE31_9LAMI</name>
<sequence>MSPFLKILLLLTKLFSSHSYFLSSLPVPALSIPPHTEKPTRPLQVYSRRLVQPLPRPDPPDPPPAAAPGTPATSANDLPSLFAKALRHPAWKLAMDDEMSLSFRGVHGSLWSHLLTLMLLLADGYLLSNFGLTGPSIVNLNWPMYQMDIKNAFLYGDLNENCLHGATPGYVAQGEKQRLVCKLKKAIYGLKQSPRAWFINSVALVILGFRGAKQIIQSLSKLQDQIWGGQGIWELKSLIASMGSLSQRKYACDLLQEAGMLGGFILIAIQNSRRVYYALRQQFGEYSHGAFRGCYNFSSPAWKARRKGGLAKALDSLAARGPGNQESSLMKDLPQPEDRRAKASLTDDKGRL</sequence>
<feature type="signal peptide" evidence="2">
    <location>
        <begin position="1"/>
        <end position="19"/>
    </location>
</feature>
<feature type="domain" description="Reverse transcriptase Ty1/copia-type" evidence="3">
    <location>
        <begin position="138"/>
        <end position="200"/>
    </location>
</feature>
<feature type="compositionally biased region" description="Pro residues" evidence="1">
    <location>
        <begin position="54"/>
        <end position="66"/>
    </location>
</feature>
<organism evidence="4">
    <name type="scientific">Sesamum latifolium</name>
    <dbReference type="NCBI Taxonomy" id="2727402"/>
    <lineage>
        <taxon>Eukaryota</taxon>
        <taxon>Viridiplantae</taxon>
        <taxon>Streptophyta</taxon>
        <taxon>Embryophyta</taxon>
        <taxon>Tracheophyta</taxon>
        <taxon>Spermatophyta</taxon>
        <taxon>Magnoliopsida</taxon>
        <taxon>eudicotyledons</taxon>
        <taxon>Gunneridae</taxon>
        <taxon>Pentapetalae</taxon>
        <taxon>asterids</taxon>
        <taxon>lamiids</taxon>
        <taxon>Lamiales</taxon>
        <taxon>Pedaliaceae</taxon>
        <taxon>Sesamum</taxon>
    </lineage>
</organism>
<evidence type="ECO:0000256" key="2">
    <source>
        <dbReference type="SAM" id="SignalP"/>
    </source>
</evidence>
<dbReference type="InterPro" id="IPR013103">
    <property type="entry name" value="RVT_2"/>
</dbReference>
<evidence type="ECO:0000259" key="3">
    <source>
        <dbReference type="Pfam" id="PF07727"/>
    </source>
</evidence>